<keyword evidence="9" id="KW-1185">Reference proteome</keyword>
<evidence type="ECO:0000256" key="1">
    <source>
        <dbReference type="ARBA" id="ARBA00004606"/>
    </source>
</evidence>
<keyword evidence="7" id="KW-0812">Transmembrane</keyword>
<dbReference type="Gene3D" id="3.90.550.10">
    <property type="entry name" value="Spore Coat Polysaccharide Biosynthesis Protein SpsA, Chain A"/>
    <property type="match status" value="1"/>
</dbReference>
<dbReference type="GO" id="GO:0000032">
    <property type="term" value="P:cell wall mannoprotein biosynthetic process"/>
    <property type="evidence" value="ECO:0007669"/>
    <property type="project" value="TreeGrafter"/>
</dbReference>
<proteinExistence type="inferred from homology"/>
<dbReference type="FunFam" id="3.90.550.10:FF:000051">
    <property type="entry name" value="Alpha-1,2-mannosyltransferase (Ktr4)"/>
    <property type="match status" value="1"/>
</dbReference>
<dbReference type="EMBL" id="CAIF01000076">
    <property type="protein sequence ID" value="CCH43402.1"/>
    <property type="molecule type" value="Genomic_DNA"/>
</dbReference>
<dbReference type="GO" id="GO:0004377">
    <property type="term" value="F:GDP-Man:Man(3)GlcNAc(2)-PP-Dol alpha-1,2-mannosyltransferase activity"/>
    <property type="evidence" value="ECO:0007669"/>
    <property type="project" value="UniProtKB-EC"/>
</dbReference>
<feature type="compositionally biased region" description="Acidic residues" evidence="6">
    <location>
        <begin position="441"/>
        <end position="465"/>
    </location>
</feature>
<evidence type="ECO:0000256" key="5">
    <source>
        <dbReference type="ARBA" id="ARBA00022968"/>
    </source>
</evidence>
<dbReference type="Proteomes" id="UP000009328">
    <property type="component" value="Unassembled WGS sequence"/>
</dbReference>
<dbReference type="GO" id="GO:0006493">
    <property type="term" value="P:protein O-linked glycosylation"/>
    <property type="evidence" value="ECO:0007669"/>
    <property type="project" value="TreeGrafter"/>
</dbReference>
<dbReference type="GO" id="GO:0016020">
    <property type="term" value="C:membrane"/>
    <property type="evidence" value="ECO:0007669"/>
    <property type="project" value="UniProtKB-SubCell"/>
</dbReference>
<dbReference type="eggNOG" id="KOG4472">
    <property type="taxonomic scope" value="Eukaryota"/>
</dbReference>
<evidence type="ECO:0000256" key="2">
    <source>
        <dbReference type="ARBA" id="ARBA00007677"/>
    </source>
</evidence>
<evidence type="ECO:0000313" key="9">
    <source>
        <dbReference type="Proteomes" id="UP000009328"/>
    </source>
</evidence>
<feature type="region of interest" description="Disordered" evidence="6">
    <location>
        <begin position="82"/>
        <end position="101"/>
    </location>
</feature>
<evidence type="ECO:0000256" key="6">
    <source>
        <dbReference type="SAM" id="MobiDB-lite"/>
    </source>
</evidence>
<dbReference type="InParanoid" id="K0KMH1"/>
<keyword evidence="3 8" id="KW-0328">Glycosyltransferase</keyword>
<protein>
    <submittedName>
        <fullName evidence="8">Alpha-1,2 mannosyltransferase KTR1</fullName>
        <ecNumber evidence="8">2.4.1.131</ecNumber>
    </submittedName>
</protein>
<keyword evidence="7" id="KW-0472">Membrane</keyword>
<comment type="caution">
    <text evidence="8">The sequence shown here is derived from an EMBL/GenBank/DDBJ whole genome shotgun (WGS) entry which is preliminary data.</text>
</comment>
<dbReference type="EC" id="2.4.1.131" evidence="8"/>
<evidence type="ECO:0000256" key="7">
    <source>
        <dbReference type="SAM" id="Phobius"/>
    </source>
</evidence>
<dbReference type="InterPro" id="IPR002685">
    <property type="entry name" value="Glyco_trans_15"/>
</dbReference>
<evidence type="ECO:0000256" key="4">
    <source>
        <dbReference type="ARBA" id="ARBA00022679"/>
    </source>
</evidence>
<comment type="similarity">
    <text evidence="2">Belongs to the glycosyltransferase 15 family.</text>
</comment>
<name>K0KMH1_WICCF</name>
<dbReference type="InterPro" id="IPR029044">
    <property type="entry name" value="Nucleotide-diphossugar_trans"/>
</dbReference>
<evidence type="ECO:0000313" key="8">
    <source>
        <dbReference type="EMBL" id="CCH43402.1"/>
    </source>
</evidence>
<dbReference type="PANTHER" id="PTHR31121:SF6">
    <property type="entry name" value="ALPHA-1,2 MANNOSYLTRANSFERASE KTR1"/>
    <property type="match status" value="1"/>
</dbReference>
<comment type="subcellular location">
    <subcellularLocation>
        <location evidence="1">Membrane</location>
        <topology evidence="1">Single-pass type II membrane protein</topology>
    </subcellularLocation>
</comment>
<reference evidence="8 9" key="1">
    <citation type="journal article" date="2012" name="Eukaryot. Cell">
        <title>Draft genome sequence of Wickerhamomyces ciferrii NRRL Y-1031 F-60-10.</title>
        <authorList>
            <person name="Schneider J."/>
            <person name="Andrea H."/>
            <person name="Blom J."/>
            <person name="Jaenicke S."/>
            <person name="Ruckert C."/>
            <person name="Schorsch C."/>
            <person name="Szczepanowski R."/>
            <person name="Farwick M."/>
            <person name="Goesmann A."/>
            <person name="Puhler A."/>
            <person name="Schaffer S."/>
            <person name="Tauch A."/>
            <person name="Kohler T."/>
            <person name="Brinkrolf K."/>
        </authorList>
    </citation>
    <scope>NUCLEOTIDE SEQUENCE [LARGE SCALE GENOMIC DNA]</scope>
    <source>
        <strain evidence="9">ATCC 14091 / BCRC 22168 / CBS 111 / JCM 3599 / NBRC 0793 / NRRL Y-1031 F-60-10</strain>
    </source>
</reference>
<dbReference type="SUPFAM" id="SSF53448">
    <property type="entry name" value="Nucleotide-diphospho-sugar transferases"/>
    <property type="match status" value="1"/>
</dbReference>
<sequence length="465" mass="56100">MVRWDKRRTRIVLISILSSIIIFSSIIAVRNNHHKAAIEYLDKITRLKVLQTLYPDQYFNKDNYTDFQFLDPSTFNIIRPKLDEEQKENGNDNEAQSPEYERENASFFSLVRNEELHLMLQSINYVEERFNKKYNYPWIFANNVPFSDTFKKEVSNLVSGKTTFVTIPKEYWSYPESIDQLRAAETRERMIKENVKYGGSESYRHMCRFNSGFFYKLKELQNLKYYWRVEPDIKFTCDINYDPFKFMREHKKKYGFTMALHELHRTVYGLLEATKEFFHEKHPDYIAKDNTIGFITMDNEETFNMCHFWSNFEIGDLDFLRSKQYEEYFQHLDSKGGFFYERWGDAPIHTFAVAYMLNKEELHYFDNTGYYHVPHTQCPKTTEKREELRCICSPGKDYNWGNRDSCLPHYYDSIGEPRPAFAPRKNYITEKEHPFKKRELEQDDTIEERDFDDEEDNDDYEDFTE</sequence>
<keyword evidence="4 8" id="KW-0808">Transferase</keyword>
<dbReference type="PANTHER" id="PTHR31121">
    <property type="entry name" value="ALPHA-1,2 MANNOSYLTRANSFERASE KTR1"/>
    <property type="match status" value="1"/>
</dbReference>
<dbReference type="HOGENOM" id="CLU_024327_4_2_1"/>
<gene>
    <name evidence="8" type="ORF">BN7_2950</name>
</gene>
<dbReference type="GO" id="GO:0006487">
    <property type="term" value="P:protein N-linked glycosylation"/>
    <property type="evidence" value="ECO:0007669"/>
    <property type="project" value="TreeGrafter"/>
</dbReference>
<dbReference type="Pfam" id="PF01793">
    <property type="entry name" value="Glyco_transf_15"/>
    <property type="match status" value="1"/>
</dbReference>
<dbReference type="GO" id="GO:0005794">
    <property type="term" value="C:Golgi apparatus"/>
    <property type="evidence" value="ECO:0007669"/>
    <property type="project" value="TreeGrafter"/>
</dbReference>
<feature type="region of interest" description="Disordered" evidence="6">
    <location>
        <begin position="432"/>
        <end position="465"/>
    </location>
</feature>
<keyword evidence="7" id="KW-1133">Transmembrane helix</keyword>
<keyword evidence="5" id="KW-0735">Signal-anchor</keyword>
<dbReference type="AlphaFoldDB" id="K0KMH1"/>
<evidence type="ECO:0000256" key="3">
    <source>
        <dbReference type="ARBA" id="ARBA00022676"/>
    </source>
</evidence>
<feature type="transmembrane region" description="Helical" evidence="7">
    <location>
        <begin position="12"/>
        <end position="29"/>
    </location>
</feature>
<accession>K0KMH1</accession>
<organism evidence="8 9">
    <name type="scientific">Wickerhamomyces ciferrii (strain ATCC 14091 / BCRC 22168 / CBS 111 / JCM 3599 / NBRC 0793 / NRRL Y-1031 F-60-10)</name>
    <name type="common">Yeast</name>
    <name type="synonym">Pichia ciferrii</name>
    <dbReference type="NCBI Taxonomy" id="1206466"/>
    <lineage>
        <taxon>Eukaryota</taxon>
        <taxon>Fungi</taxon>
        <taxon>Dikarya</taxon>
        <taxon>Ascomycota</taxon>
        <taxon>Saccharomycotina</taxon>
        <taxon>Saccharomycetes</taxon>
        <taxon>Phaffomycetales</taxon>
        <taxon>Wickerhamomycetaceae</taxon>
        <taxon>Wickerhamomyces</taxon>
    </lineage>
</organism>